<comment type="subcellular location">
    <subcellularLocation>
        <location evidence="1">Cell membrane</location>
        <topology evidence="1">Multi-pass membrane protein</topology>
    </subcellularLocation>
</comment>
<protein>
    <recommendedName>
        <fullName evidence="6">MFS-type drug efflux transporter P55</fullName>
    </recommendedName>
</protein>
<dbReference type="InterPro" id="IPR020846">
    <property type="entry name" value="MFS_dom"/>
</dbReference>
<evidence type="ECO:0000259" key="8">
    <source>
        <dbReference type="PROSITE" id="PS50850"/>
    </source>
</evidence>
<evidence type="ECO:0000256" key="6">
    <source>
        <dbReference type="ARBA" id="ARBA00044273"/>
    </source>
</evidence>
<dbReference type="Gene3D" id="1.20.1250.20">
    <property type="entry name" value="MFS general substrate transporter like domains"/>
    <property type="match status" value="2"/>
</dbReference>
<dbReference type="AlphaFoldDB" id="A0A8T7LUV1"/>
<feature type="transmembrane region" description="Helical" evidence="7">
    <location>
        <begin position="151"/>
        <end position="171"/>
    </location>
</feature>
<feature type="transmembrane region" description="Helical" evidence="7">
    <location>
        <begin position="340"/>
        <end position="362"/>
    </location>
</feature>
<evidence type="ECO:0000313" key="9">
    <source>
        <dbReference type="EMBL" id="NWJ45794.1"/>
    </source>
</evidence>
<feature type="transmembrane region" description="Helical" evidence="7">
    <location>
        <begin position="223"/>
        <end position="242"/>
    </location>
</feature>
<dbReference type="GO" id="GO:0005886">
    <property type="term" value="C:plasma membrane"/>
    <property type="evidence" value="ECO:0007669"/>
    <property type="project" value="UniProtKB-SubCell"/>
</dbReference>
<dbReference type="InterPro" id="IPR005829">
    <property type="entry name" value="Sugar_transporter_CS"/>
</dbReference>
<feature type="transmembrane region" description="Helical" evidence="7">
    <location>
        <begin position="21"/>
        <end position="51"/>
    </location>
</feature>
<evidence type="ECO:0000256" key="4">
    <source>
        <dbReference type="ARBA" id="ARBA00022989"/>
    </source>
</evidence>
<reference evidence="9 11" key="1">
    <citation type="submission" date="2020-06" db="EMBL/GenBank/DDBJ databases">
        <title>Anoxygenic phototrophic Chloroflexota member uses a Type I reaction center.</title>
        <authorList>
            <person name="Tsuji J.M."/>
            <person name="Shaw N.A."/>
            <person name="Nagashima S."/>
            <person name="Venkiteswaran J."/>
            <person name="Schiff S.L."/>
            <person name="Hanada S."/>
            <person name="Tank M."/>
            <person name="Neufeld J.D."/>
        </authorList>
    </citation>
    <scope>NUCLEOTIDE SEQUENCE [LARGE SCALE GENOMIC DNA]</scope>
    <source>
        <strain evidence="9">L227-S17</strain>
    </source>
</reference>
<dbReference type="GO" id="GO:0022857">
    <property type="term" value="F:transmembrane transporter activity"/>
    <property type="evidence" value="ECO:0007669"/>
    <property type="project" value="InterPro"/>
</dbReference>
<dbReference type="RefSeq" id="WP_341469550.1">
    <property type="nucleotide sequence ID" value="NZ_CP128399.1"/>
</dbReference>
<dbReference type="Pfam" id="PF07690">
    <property type="entry name" value="MFS_1"/>
    <property type="match status" value="1"/>
</dbReference>
<sequence length="533" mass="56748">MIKDTAQPEQSKPAEQNKSGSPWFVLGILSIGVILAALDLTVVVAILTSIMDSLDVTIDNIDQGAWIVSAYLLAYTVTMPFMGRVSDVFGRREVFLGALLVFVAGSVVGALATSLPIMIAARSLQALGGGAMVPVSMAVVGDLFPSNKRGMALGIIGAADTAGWVLGPLYGSLMLRYFNWHSIFWINVPLGLISAAIIYFMLKPALKTSRTSSINFGKLWKNIDIPGFLLLAVSLTCLSLALGGKDTAALSGASLEEITKNPLKEYQIPLLIGAAVALILFVLTELRIDKPLINIRTFLRVPYSAANLANLFIGGALVAALVGIALFVNSTDRSNSAIDISFHSALALAPLTLGMALGAVLGGWLSDRLGYRLATIFGLVLVSGGFLLMNRWDTHWQPPNDLWNMLPGASVAGLGFGFVIAPVGSAVIDWAEREEIGVAAALVLILRLVGMTLGTSFLTTWTLNRYNDLKPKNIDITKIDAQALSLPLAQAVTEVFLGAAALAALAIFPALLLSQRKLSSQEEQDRHEISHLL</sequence>
<evidence type="ECO:0000313" key="12">
    <source>
        <dbReference type="Proteomes" id="UP001431572"/>
    </source>
</evidence>
<dbReference type="Proteomes" id="UP001431572">
    <property type="component" value="Chromosome 1"/>
</dbReference>
<proteinExistence type="predicted"/>
<feature type="transmembrane region" description="Helical" evidence="7">
    <location>
        <begin position="369"/>
        <end position="389"/>
    </location>
</feature>
<feature type="transmembrane region" description="Helical" evidence="7">
    <location>
        <begin position="125"/>
        <end position="144"/>
    </location>
</feature>
<gene>
    <name evidence="9" type="ORF">HXX08_07935</name>
    <name evidence="10" type="ORF">OZ401_000932</name>
</gene>
<feature type="transmembrane region" description="Helical" evidence="7">
    <location>
        <begin position="94"/>
        <end position="119"/>
    </location>
</feature>
<evidence type="ECO:0000313" key="10">
    <source>
        <dbReference type="EMBL" id="WJW67660.1"/>
    </source>
</evidence>
<feature type="transmembrane region" description="Helical" evidence="7">
    <location>
        <begin position="266"/>
        <end position="284"/>
    </location>
</feature>
<feature type="transmembrane region" description="Helical" evidence="7">
    <location>
        <begin position="305"/>
        <end position="328"/>
    </location>
</feature>
<keyword evidence="4 7" id="KW-1133">Transmembrane helix</keyword>
<keyword evidence="3 7" id="KW-0812">Transmembrane</keyword>
<feature type="transmembrane region" description="Helical" evidence="7">
    <location>
        <begin position="495"/>
        <end position="513"/>
    </location>
</feature>
<dbReference type="EMBL" id="CP128399">
    <property type="protein sequence ID" value="WJW67660.1"/>
    <property type="molecule type" value="Genomic_DNA"/>
</dbReference>
<dbReference type="PROSITE" id="PS00216">
    <property type="entry name" value="SUGAR_TRANSPORT_1"/>
    <property type="match status" value="1"/>
</dbReference>
<dbReference type="Proteomes" id="UP000521676">
    <property type="component" value="Unassembled WGS sequence"/>
</dbReference>
<accession>A0A8T7LUV1</accession>
<dbReference type="PROSITE" id="PS50850">
    <property type="entry name" value="MFS"/>
    <property type="match status" value="1"/>
</dbReference>
<feature type="transmembrane region" description="Helical" evidence="7">
    <location>
        <begin position="183"/>
        <end position="202"/>
    </location>
</feature>
<name>A0A8T7LUV1_9CHLR</name>
<feature type="transmembrane region" description="Helical" evidence="7">
    <location>
        <begin position="63"/>
        <end position="82"/>
    </location>
</feature>
<dbReference type="InterPro" id="IPR011701">
    <property type="entry name" value="MFS"/>
</dbReference>
<keyword evidence="12" id="KW-1185">Reference proteome</keyword>
<evidence type="ECO:0000313" key="11">
    <source>
        <dbReference type="Proteomes" id="UP000521676"/>
    </source>
</evidence>
<dbReference type="SUPFAM" id="SSF103473">
    <property type="entry name" value="MFS general substrate transporter"/>
    <property type="match status" value="1"/>
</dbReference>
<dbReference type="EMBL" id="JACATZ010000001">
    <property type="protein sequence ID" value="NWJ45794.1"/>
    <property type="molecule type" value="Genomic_DNA"/>
</dbReference>
<keyword evidence="5 7" id="KW-0472">Membrane</keyword>
<reference evidence="10" key="2">
    <citation type="journal article" date="2024" name="Nature">
        <title>Anoxygenic phototroph of the Chloroflexota uses a type I reaction centre.</title>
        <authorList>
            <person name="Tsuji J.M."/>
            <person name="Shaw N.A."/>
            <person name="Nagashima S."/>
            <person name="Venkiteswaran J.J."/>
            <person name="Schiff S.L."/>
            <person name="Watanabe T."/>
            <person name="Fukui M."/>
            <person name="Hanada S."/>
            <person name="Tank M."/>
            <person name="Neufeld J.D."/>
        </authorList>
    </citation>
    <scope>NUCLEOTIDE SEQUENCE</scope>
    <source>
        <strain evidence="10">L227-S17</strain>
    </source>
</reference>
<feature type="domain" description="Major facilitator superfamily (MFS) profile" evidence="8">
    <location>
        <begin position="25"/>
        <end position="518"/>
    </location>
</feature>
<feature type="transmembrane region" description="Helical" evidence="7">
    <location>
        <begin position="409"/>
        <end position="431"/>
    </location>
</feature>
<feature type="transmembrane region" description="Helical" evidence="7">
    <location>
        <begin position="438"/>
        <end position="463"/>
    </location>
</feature>
<keyword evidence="2" id="KW-0813">Transport</keyword>
<dbReference type="InterPro" id="IPR036259">
    <property type="entry name" value="MFS_trans_sf"/>
</dbReference>
<dbReference type="CDD" id="cd17321">
    <property type="entry name" value="MFS_MMR_MDR_like"/>
    <property type="match status" value="1"/>
</dbReference>
<organism evidence="9 11">
    <name type="scientific">Candidatus Chlorohelix allophototropha</name>
    <dbReference type="NCBI Taxonomy" id="3003348"/>
    <lineage>
        <taxon>Bacteria</taxon>
        <taxon>Bacillati</taxon>
        <taxon>Chloroflexota</taxon>
        <taxon>Chloroflexia</taxon>
        <taxon>Candidatus Chloroheliales</taxon>
        <taxon>Candidatus Chloroheliaceae</taxon>
        <taxon>Candidatus Chlorohelix</taxon>
    </lineage>
</organism>
<dbReference type="PANTHER" id="PTHR23501:SF191">
    <property type="entry name" value="VACUOLAR BASIC AMINO ACID TRANSPORTER 4"/>
    <property type="match status" value="1"/>
</dbReference>
<evidence type="ECO:0000256" key="7">
    <source>
        <dbReference type="SAM" id="Phobius"/>
    </source>
</evidence>
<evidence type="ECO:0000256" key="3">
    <source>
        <dbReference type="ARBA" id="ARBA00022692"/>
    </source>
</evidence>
<dbReference type="PANTHER" id="PTHR23501">
    <property type="entry name" value="MAJOR FACILITATOR SUPERFAMILY"/>
    <property type="match status" value="1"/>
</dbReference>
<evidence type="ECO:0000256" key="1">
    <source>
        <dbReference type="ARBA" id="ARBA00004651"/>
    </source>
</evidence>
<evidence type="ECO:0000256" key="5">
    <source>
        <dbReference type="ARBA" id="ARBA00023136"/>
    </source>
</evidence>
<evidence type="ECO:0000256" key="2">
    <source>
        <dbReference type="ARBA" id="ARBA00022448"/>
    </source>
</evidence>